<dbReference type="Gene3D" id="3.30.1360.120">
    <property type="entry name" value="Probable tRNA modification gtpase trme, domain 1"/>
    <property type="match status" value="1"/>
</dbReference>
<dbReference type="OrthoDB" id="7356349at2"/>
<accession>A0A844HB82</accession>
<keyword evidence="2" id="KW-1185">Reference proteome</keyword>
<gene>
    <name evidence="1" type="ORF">GL279_17370</name>
</gene>
<sequence>MRNWANRSSPPTRCRRSRWCCVSSRRISWTPKEDVSVTELKPICALGGAEPASRRIGALSLREDAGLGLASLALRAGAPAPALGLVLPGPGGWAEGAGLAAFWTGAGQWMLEFPGGAGRDLAAELAGPGLSVTEQTDGFTAFEIQGPAAELVALLEKLVNVDARRFGPGSATRTGFHHMSVFVIRRAPDRLAVLGMRSAAGTIWHALVEAAERQEVPA</sequence>
<proteinExistence type="predicted"/>
<dbReference type="Proteomes" id="UP000442533">
    <property type="component" value="Unassembled WGS sequence"/>
</dbReference>
<name>A0A844HB82_9RHOB</name>
<dbReference type="EMBL" id="WMIF01000036">
    <property type="protein sequence ID" value="MTH36368.1"/>
    <property type="molecule type" value="Genomic_DNA"/>
</dbReference>
<evidence type="ECO:0000313" key="2">
    <source>
        <dbReference type="Proteomes" id="UP000442533"/>
    </source>
</evidence>
<organism evidence="1 2">
    <name type="scientific">Paracoccus limosus</name>
    <dbReference type="NCBI Taxonomy" id="913252"/>
    <lineage>
        <taxon>Bacteria</taxon>
        <taxon>Pseudomonadati</taxon>
        <taxon>Pseudomonadota</taxon>
        <taxon>Alphaproteobacteria</taxon>
        <taxon>Rhodobacterales</taxon>
        <taxon>Paracoccaceae</taxon>
        <taxon>Paracoccus</taxon>
    </lineage>
</organism>
<evidence type="ECO:0000313" key="1">
    <source>
        <dbReference type="EMBL" id="MTH36368.1"/>
    </source>
</evidence>
<comment type="caution">
    <text evidence="1">The sequence shown here is derived from an EMBL/GenBank/DDBJ whole genome shotgun (WGS) entry which is preliminary data.</text>
</comment>
<dbReference type="InterPro" id="IPR027266">
    <property type="entry name" value="TrmE/GcvT-like"/>
</dbReference>
<dbReference type="AlphaFoldDB" id="A0A844HB82"/>
<protein>
    <submittedName>
        <fullName evidence="1">Sarcosine oxidase subunit gamma</fullName>
    </submittedName>
</protein>
<reference evidence="1 2" key="1">
    <citation type="submission" date="2019-11" db="EMBL/GenBank/DDBJ databases">
        <authorList>
            <person name="Dong K."/>
        </authorList>
    </citation>
    <scope>NUCLEOTIDE SEQUENCE [LARGE SCALE GENOMIC DNA]</scope>
    <source>
        <strain evidence="1 2">JCM 17370</strain>
    </source>
</reference>
<dbReference type="SUPFAM" id="SSF103025">
    <property type="entry name" value="Folate-binding domain"/>
    <property type="match status" value="1"/>
</dbReference>